<evidence type="ECO:0000256" key="6">
    <source>
        <dbReference type="ARBA" id="ARBA00047422"/>
    </source>
</evidence>
<dbReference type="InterPro" id="IPR001525">
    <property type="entry name" value="C5_MeTfrase"/>
</dbReference>
<dbReference type="EC" id="2.1.1.37" evidence="1"/>
<keyword evidence="4 7" id="KW-0949">S-adenosyl-L-methionine</keyword>
<evidence type="ECO:0000256" key="3">
    <source>
        <dbReference type="ARBA" id="ARBA00022679"/>
    </source>
</evidence>
<dbReference type="PANTHER" id="PTHR46098">
    <property type="entry name" value="TRNA (CYTOSINE(38)-C(5))-METHYLTRANSFERASE"/>
    <property type="match status" value="1"/>
</dbReference>
<evidence type="ECO:0000256" key="1">
    <source>
        <dbReference type="ARBA" id="ARBA00011975"/>
    </source>
</evidence>
<dbReference type="GO" id="GO:0032259">
    <property type="term" value="P:methylation"/>
    <property type="evidence" value="ECO:0007669"/>
    <property type="project" value="UniProtKB-KW"/>
</dbReference>
<comment type="caution">
    <text evidence="9">The sequence shown here is derived from an EMBL/GenBank/DDBJ whole genome shotgun (WGS) entry which is preliminary data.</text>
</comment>
<evidence type="ECO:0000256" key="2">
    <source>
        <dbReference type="ARBA" id="ARBA00022603"/>
    </source>
</evidence>
<comment type="catalytic activity">
    <reaction evidence="6">
        <text>a 2'-deoxycytidine in DNA + S-adenosyl-L-methionine = a 5-methyl-2'-deoxycytidine in DNA + S-adenosyl-L-homocysteine + H(+)</text>
        <dbReference type="Rhea" id="RHEA:13681"/>
        <dbReference type="Rhea" id="RHEA-COMP:11369"/>
        <dbReference type="Rhea" id="RHEA-COMP:11370"/>
        <dbReference type="ChEBI" id="CHEBI:15378"/>
        <dbReference type="ChEBI" id="CHEBI:57856"/>
        <dbReference type="ChEBI" id="CHEBI:59789"/>
        <dbReference type="ChEBI" id="CHEBI:85452"/>
        <dbReference type="ChEBI" id="CHEBI:85454"/>
        <dbReference type="EC" id="2.1.1.37"/>
    </reaction>
</comment>
<keyword evidence="2 7" id="KW-0489">Methyltransferase</keyword>
<dbReference type="PRINTS" id="PR00105">
    <property type="entry name" value="C5METTRFRASE"/>
</dbReference>
<gene>
    <name evidence="9" type="ORF">GGR13_002967</name>
</gene>
<name>A0A7W9CKP9_9CAUL</name>
<keyword evidence="10" id="KW-1185">Reference proteome</keyword>
<accession>A0A7W9CKP9</accession>
<dbReference type="InterPro" id="IPR029063">
    <property type="entry name" value="SAM-dependent_MTases_sf"/>
</dbReference>
<dbReference type="PROSITE" id="PS51679">
    <property type="entry name" value="SAM_MT_C5"/>
    <property type="match status" value="1"/>
</dbReference>
<dbReference type="GO" id="GO:0009307">
    <property type="term" value="P:DNA restriction-modification system"/>
    <property type="evidence" value="ECO:0007669"/>
    <property type="project" value="UniProtKB-KW"/>
</dbReference>
<feature type="active site" evidence="7">
    <location>
        <position position="80"/>
    </location>
</feature>
<dbReference type="AlphaFoldDB" id="A0A7W9CKP9"/>
<dbReference type="RefSeq" id="WP_246347894.1">
    <property type="nucleotide sequence ID" value="NZ_JACHOR010000005.1"/>
</dbReference>
<evidence type="ECO:0000313" key="10">
    <source>
        <dbReference type="Proteomes" id="UP000545037"/>
    </source>
</evidence>
<dbReference type="Gene3D" id="3.90.120.10">
    <property type="entry name" value="DNA Methylase, subunit A, domain 2"/>
    <property type="match status" value="1"/>
</dbReference>
<organism evidence="9 10">
    <name type="scientific">Brevundimonas variabilis</name>
    <dbReference type="NCBI Taxonomy" id="74312"/>
    <lineage>
        <taxon>Bacteria</taxon>
        <taxon>Pseudomonadati</taxon>
        <taxon>Pseudomonadota</taxon>
        <taxon>Alphaproteobacteria</taxon>
        <taxon>Caulobacterales</taxon>
        <taxon>Caulobacteraceae</taxon>
        <taxon>Brevundimonas</taxon>
    </lineage>
</organism>
<sequence length="378" mass="40822">MMASDLPGDALTAFEFFAGGGLAGLGLEGFQVTFANDIDRAKASSWQANHAGAFHTGDVRDLTPEDLPGQPDLVWASSPCQDVSLAGTRGGLAARRSGTFWSFWQLMQALDREGRGPRAIVVENVVGLLTSGQGRDFPAICSALVQAGYRVGALEMDAALWLPQSRPRLFMVAFRDAEAPTGSHPAPPFHTPRLIAAHDRLPKPVRSAWAWWKVGPPSRPNLDIGALLEPDDAVQWLGPSDVGHLLELLAPLHRERLDAAQRSGERRVATGFRRVRTEGGVRVQRLELRFDGVAGCLRTPSGGSSRQYVLVCDDGRVRARRLTGREAARLMGLPDTYVLPKGETAALRLMGDAVAVPVVRTLTDALLRPALIRARIAA</sequence>
<evidence type="ECO:0000256" key="4">
    <source>
        <dbReference type="ARBA" id="ARBA00022691"/>
    </source>
</evidence>
<dbReference type="Pfam" id="PF00145">
    <property type="entry name" value="DNA_methylase"/>
    <property type="match status" value="2"/>
</dbReference>
<reference evidence="9 10" key="1">
    <citation type="submission" date="2020-08" db="EMBL/GenBank/DDBJ databases">
        <title>Genomic Encyclopedia of Type Strains, Phase IV (KMG-IV): sequencing the most valuable type-strain genomes for metagenomic binning, comparative biology and taxonomic classification.</title>
        <authorList>
            <person name="Goeker M."/>
        </authorList>
    </citation>
    <scope>NUCLEOTIDE SEQUENCE [LARGE SCALE GENOMIC DNA]</scope>
    <source>
        <strain evidence="9 10">DSM 4737</strain>
    </source>
</reference>
<evidence type="ECO:0000313" key="9">
    <source>
        <dbReference type="EMBL" id="MBB5747346.1"/>
    </source>
</evidence>
<dbReference type="EMBL" id="JACHOR010000005">
    <property type="protein sequence ID" value="MBB5747346.1"/>
    <property type="molecule type" value="Genomic_DNA"/>
</dbReference>
<protein>
    <recommendedName>
        <fullName evidence="1">DNA (cytosine-5-)-methyltransferase</fullName>
        <ecNumber evidence="1">2.1.1.37</ecNumber>
    </recommendedName>
</protein>
<keyword evidence="3 7" id="KW-0808">Transferase</keyword>
<dbReference type="Gene3D" id="3.40.50.150">
    <property type="entry name" value="Vaccinia Virus protein VP39"/>
    <property type="match status" value="1"/>
</dbReference>
<proteinExistence type="inferred from homology"/>
<keyword evidence="5" id="KW-0680">Restriction system</keyword>
<evidence type="ECO:0000256" key="7">
    <source>
        <dbReference type="PROSITE-ProRule" id="PRU01016"/>
    </source>
</evidence>
<evidence type="ECO:0000256" key="8">
    <source>
        <dbReference type="RuleBase" id="RU000416"/>
    </source>
</evidence>
<evidence type="ECO:0000256" key="5">
    <source>
        <dbReference type="ARBA" id="ARBA00022747"/>
    </source>
</evidence>
<dbReference type="NCBIfam" id="TIGR00675">
    <property type="entry name" value="dcm"/>
    <property type="match status" value="1"/>
</dbReference>
<dbReference type="GO" id="GO:0003886">
    <property type="term" value="F:DNA (cytosine-5-)-methyltransferase activity"/>
    <property type="evidence" value="ECO:0007669"/>
    <property type="project" value="UniProtKB-EC"/>
</dbReference>
<dbReference type="Proteomes" id="UP000545037">
    <property type="component" value="Unassembled WGS sequence"/>
</dbReference>
<comment type="similarity">
    <text evidence="7 8">Belongs to the class I-like SAM-binding methyltransferase superfamily. C5-methyltransferase family.</text>
</comment>
<dbReference type="SUPFAM" id="SSF53335">
    <property type="entry name" value="S-adenosyl-L-methionine-dependent methyltransferases"/>
    <property type="match status" value="1"/>
</dbReference>
<dbReference type="PANTHER" id="PTHR46098:SF1">
    <property type="entry name" value="TRNA (CYTOSINE(38)-C(5))-METHYLTRANSFERASE"/>
    <property type="match status" value="1"/>
</dbReference>
<dbReference type="InterPro" id="IPR050750">
    <property type="entry name" value="C5-MTase"/>
</dbReference>